<dbReference type="AlphaFoldDB" id="A0A0H3HWX1"/>
<name>A0A0H3HWX1_BURP2</name>
<feature type="compositionally biased region" description="Basic and acidic residues" evidence="1">
    <location>
        <begin position="135"/>
        <end position="149"/>
    </location>
</feature>
<proteinExistence type="predicted"/>
<feature type="region of interest" description="Disordered" evidence="1">
    <location>
        <begin position="72"/>
        <end position="96"/>
    </location>
</feature>
<accession>A0A0H3HWX1</accession>
<protein>
    <submittedName>
        <fullName evidence="2">Uncharacterized protein</fullName>
    </submittedName>
</protein>
<feature type="region of interest" description="Disordered" evidence="1">
    <location>
        <begin position="110"/>
        <end position="155"/>
    </location>
</feature>
<reference evidence="2 3" key="1">
    <citation type="journal article" date="2012" name="PLoS ONE">
        <title>Evolution of Burkholderia pseudomallei in recurrent melioidosis.</title>
        <authorList>
            <person name="Hayden H.S."/>
            <person name="Lim R."/>
            <person name="Brittnacher M.J."/>
            <person name="Sims E.H."/>
            <person name="Ramage E.R."/>
            <person name="Fong C."/>
            <person name="Wu Z."/>
            <person name="Crist E."/>
            <person name="Chang J."/>
            <person name="Zhou Y."/>
            <person name="Radey M."/>
            <person name="Rohmer L."/>
            <person name="Haugen E."/>
            <person name="Gillett W."/>
            <person name="Wuthiekanun V."/>
            <person name="Peacock S.J."/>
            <person name="Kaul R."/>
            <person name="Miller S.I."/>
            <person name="Manoil C."/>
            <person name="Jacobs M.A."/>
        </authorList>
    </citation>
    <scope>NUCLEOTIDE SEQUENCE [LARGE SCALE GENOMIC DNA]</scope>
    <source>
        <strain evidence="2 3">1026b</strain>
    </source>
</reference>
<dbReference type="EMBL" id="CP002834">
    <property type="protein sequence ID" value="AFI70370.1"/>
    <property type="molecule type" value="Genomic_DNA"/>
</dbReference>
<dbReference type="Proteomes" id="UP000010087">
    <property type="component" value="Chromosome 2"/>
</dbReference>
<sequence length="155" mass="16950">MFAGITTPILFDGTNATYAEKPFVEPVLLAHASCLGGSGELSDARGENDAAARREPYRGDELLTLEHRESGRVVKPGSRPRALSPHKRDGAAHGIRAIGIERMRLKRRSIRKRHGAGSRDRRGIMANGKLANKYAGDENDRRRAAGEARKAKRIG</sequence>
<dbReference type="KEGG" id="bpz:BP1026B_II2146"/>
<gene>
    <name evidence="2" type="ordered locus">BP1026B_II2146</name>
</gene>
<evidence type="ECO:0000313" key="3">
    <source>
        <dbReference type="Proteomes" id="UP000010087"/>
    </source>
</evidence>
<evidence type="ECO:0000256" key="1">
    <source>
        <dbReference type="SAM" id="MobiDB-lite"/>
    </source>
</evidence>
<organism evidence="2 3">
    <name type="scientific">Burkholderia pseudomallei (strain 1026b)</name>
    <dbReference type="NCBI Taxonomy" id="884204"/>
    <lineage>
        <taxon>Bacteria</taxon>
        <taxon>Pseudomonadati</taxon>
        <taxon>Pseudomonadota</taxon>
        <taxon>Betaproteobacteria</taxon>
        <taxon>Burkholderiales</taxon>
        <taxon>Burkholderiaceae</taxon>
        <taxon>Burkholderia</taxon>
        <taxon>pseudomallei group</taxon>
    </lineage>
</organism>
<feature type="compositionally biased region" description="Basic and acidic residues" evidence="1">
    <location>
        <begin position="42"/>
        <end position="59"/>
    </location>
</feature>
<feature type="region of interest" description="Disordered" evidence="1">
    <location>
        <begin position="38"/>
        <end position="59"/>
    </location>
</feature>
<evidence type="ECO:0000313" key="2">
    <source>
        <dbReference type="EMBL" id="AFI70370.1"/>
    </source>
</evidence>